<keyword evidence="3" id="KW-1185">Reference proteome</keyword>
<accession>A0ABN9R6U8</accession>
<dbReference type="EMBL" id="CAUYUJ010005681">
    <property type="protein sequence ID" value="CAK0814575.1"/>
    <property type="molecule type" value="Genomic_DNA"/>
</dbReference>
<feature type="compositionally biased region" description="Basic and acidic residues" evidence="1">
    <location>
        <begin position="80"/>
        <end position="105"/>
    </location>
</feature>
<protein>
    <submittedName>
        <fullName evidence="2">Uncharacterized protein</fullName>
    </submittedName>
</protein>
<feature type="region of interest" description="Disordered" evidence="1">
    <location>
        <begin position="39"/>
        <end position="105"/>
    </location>
</feature>
<feature type="compositionally biased region" description="Low complexity" evidence="1">
    <location>
        <begin position="58"/>
        <end position="67"/>
    </location>
</feature>
<gene>
    <name evidence="2" type="ORF">PCOR1329_LOCUS18148</name>
</gene>
<evidence type="ECO:0000313" key="3">
    <source>
        <dbReference type="Proteomes" id="UP001189429"/>
    </source>
</evidence>
<evidence type="ECO:0000256" key="1">
    <source>
        <dbReference type="SAM" id="MobiDB-lite"/>
    </source>
</evidence>
<name>A0ABN9R6U8_9DINO</name>
<proteinExistence type="predicted"/>
<evidence type="ECO:0000313" key="2">
    <source>
        <dbReference type="EMBL" id="CAK0814575.1"/>
    </source>
</evidence>
<reference evidence="2" key="1">
    <citation type="submission" date="2023-10" db="EMBL/GenBank/DDBJ databases">
        <authorList>
            <person name="Chen Y."/>
            <person name="Shah S."/>
            <person name="Dougan E. K."/>
            <person name="Thang M."/>
            <person name="Chan C."/>
        </authorList>
    </citation>
    <scope>NUCLEOTIDE SEQUENCE [LARGE SCALE GENOMIC DNA]</scope>
</reference>
<comment type="caution">
    <text evidence="2">The sequence shown here is derived from an EMBL/GenBank/DDBJ whole genome shotgun (WGS) entry which is preliminary data.</text>
</comment>
<organism evidence="2 3">
    <name type="scientific">Prorocentrum cordatum</name>
    <dbReference type="NCBI Taxonomy" id="2364126"/>
    <lineage>
        <taxon>Eukaryota</taxon>
        <taxon>Sar</taxon>
        <taxon>Alveolata</taxon>
        <taxon>Dinophyceae</taxon>
        <taxon>Prorocentrales</taxon>
        <taxon>Prorocentraceae</taxon>
        <taxon>Prorocentrum</taxon>
    </lineage>
</organism>
<dbReference type="Proteomes" id="UP001189429">
    <property type="component" value="Unassembled WGS sequence"/>
</dbReference>
<sequence>MWQADPALAAAATTCRSKKSGTELLKSGTEFFRCARDGYHDIEDWPPPEKMPRPQPRPLRGLPAAAPKQGWLEWNSLRGTDPRPPQRREGMMGDRSRAEAGKAKL</sequence>